<reference evidence="2 3" key="1">
    <citation type="journal article" date="2008" name="Nature">
        <title>The genome of Laccaria bicolor provides insights into mycorrhizal symbiosis.</title>
        <authorList>
            <person name="Martin F."/>
            <person name="Aerts A."/>
            <person name="Ahren D."/>
            <person name="Brun A."/>
            <person name="Danchin E.G.J."/>
            <person name="Duchaussoy F."/>
            <person name="Gibon J."/>
            <person name="Kohler A."/>
            <person name="Lindquist E."/>
            <person name="Pereda V."/>
            <person name="Salamov A."/>
            <person name="Shapiro H.J."/>
            <person name="Wuyts J."/>
            <person name="Blaudez D."/>
            <person name="Buee M."/>
            <person name="Brokstein P."/>
            <person name="Canbaeck B."/>
            <person name="Cohen D."/>
            <person name="Courty P.E."/>
            <person name="Coutinho P.M."/>
            <person name="Delaruelle C."/>
            <person name="Detter J.C."/>
            <person name="Deveau A."/>
            <person name="DiFazio S."/>
            <person name="Duplessis S."/>
            <person name="Fraissinet-Tachet L."/>
            <person name="Lucic E."/>
            <person name="Frey-Klett P."/>
            <person name="Fourrey C."/>
            <person name="Feussner I."/>
            <person name="Gay G."/>
            <person name="Grimwood J."/>
            <person name="Hoegger P.J."/>
            <person name="Jain P."/>
            <person name="Kilaru S."/>
            <person name="Labbe J."/>
            <person name="Lin Y.C."/>
            <person name="Legue V."/>
            <person name="Le Tacon F."/>
            <person name="Marmeisse R."/>
            <person name="Melayah D."/>
            <person name="Montanini B."/>
            <person name="Muratet M."/>
            <person name="Nehls U."/>
            <person name="Niculita-Hirzel H."/>
            <person name="Oudot-Le Secq M.P."/>
            <person name="Peter M."/>
            <person name="Quesneville H."/>
            <person name="Rajashekar B."/>
            <person name="Reich M."/>
            <person name="Rouhier N."/>
            <person name="Schmutz J."/>
            <person name="Yin T."/>
            <person name="Chalot M."/>
            <person name="Henrissat B."/>
            <person name="Kuees U."/>
            <person name="Lucas S."/>
            <person name="Van de Peer Y."/>
            <person name="Podila G.K."/>
            <person name="Polle A."/>
            <person name="Pukkila P.J."/>
            <person name="Richardson P.M."/>
            <person name="Rouze P."/>
            <person name="Sanders I.R."/>
            <person name="Stajich J.E."/>
            <person name="Tunlid A."/>
            <person name="Tuskan G."/>
            <person name="Grigoriev I.V."/>
        </authorList>
    </citation>
    <scope>NUCLEOTIDE SEQUENCE [LARGE SCALE GENOMIC DNA]</scope>
    <source>
        <strain evidence="3">S238N-H82 / ATCC MYA-4686</strain>
    </source>
</reference>
<feature type="region of interest" description="Disordered" evidence="1">
    <location>
        <begin position="49"/>
        <end position="119"/>
    </location>
</feature>
<dbReference type="GeneID" id="6079873"/>
<evidence type="ECO:0000313" key="2">
    <source>
        <dbReference type="EMBL" id="EDR05112.1"/>
    </source>
</evidence>
<dbReference type="EMBL" id="DS547114">
    <property type="protein sequence ID" value="EDR05112.1"/>
    <property type="molecule type" value="Genomic_DNA"/>
</dbReference>
<dbReference type="HOGENOM" id="CLU_2061902_0_0_1"/>
<dbReference type="KEGG" id="lbc:LACBIDRAFT_303434"/>
<dbReference type="InParanoid" id="B0DJG1"/>
<dbReference type="AlphaFoldDB" id="B0DJG1"/>
<name>B0DJG1_LACBS</name>
<protein>
    <submittedName>
        <fullName evidence="2">Predicted protein</fullName>
    </submittedName>
</protein>
<accession>B0DJG1</accession>
<dbReference type="Proteomes" id="UP000001194">
    <property type="component" value="Unassembled WGS sequence"/>
</dbReference>
<evidence type="ECO:0000313" key="3">
    <source>
        <dbReference type="Proteomes" id="UP000001194"/>
    </source>
</evidence>
<keyword evidence="3" id="KW-1185">Reference proteome</keyword>
<evidence type="ECO:0000256" key="1">
    <source>
        <dbReference type="SAM" id="MobiDB-lite"/>
    </source>
</evidence>
<organism evidence="3">
    <name type="scientific">Laccaria bicolor (strain S238N-H82 / ATCC MYA-4686)</name>
    <name type="common">Bicoloured deceiver</name>
    <name type="synonym">Laccaria laccata var. bicolor</name>
    <dbReference type="NCBI Taxonomy" id="486041"/>
    <lineage>
        <taxon>Eukaryota</taxon>
        <taxon>Fungi</taxon>
        <taxon>Dikarya</taxon>
        <taxon>Basidiomycota</taxon>
        <taxon>Agaricomycotina</taxon>
        <taxon>Agaricomycetes</taxon>
        <taxon>Agaricomycetidae</taxon>
        <taxon>Agaricales</taxon>
        <taxon>Agaricineae</taxon>
        <taxon>Hydnangiaceae</taxon>
        <taxon>Laccaria</taxon>
    </lineage>
</organism>
<feature type="compositionally biased region" description="Polar residues" evidence="1">
    <location>
        <begin position="55"/>
        <end position="64"/>
    </location>
</feature>
<sequence length="119" mass="13364">MIAVNQISQRGTQLLRFNKNIVVARIGEWIMGWIKNSWKGKLRKTFSPVLPNVPSRVSPSNHLSSMGGHSIPHPARPSAGWSRPPRFPYMRPRHAPTNPHGKTSTGTLILGRKVTGRRR</sequence>
<proteinExistence type="predicted"/>
<gene>
    <name evidence="2" type="ORF">LACBIDRAFT_303434</name>
</gene>
<dbReference type="RefSeq" id="XP_001884077.1">
    <property type="nucleotide sequence ID" value="XM_001884042.1"/>
</dbReference>